<dbReference type="RefSeq" id="WP_266069284.1">
    <property type="nucleotide sequence ID" value="NZ_JAPJDA010000010.1"/>
</dbReference>
<protein>
    <submittedName>
        <fullName evidence="3">DUF3857 and transglutaminase domain-containing protein</fullName>
    </submittedName>
</protein>
<accession>A0A9X3CWM2</accession>
<dbReference type="Pfam" id="PF12969">
    <property type="entry name" value="DUF3857"/>
    <property type="match status" value="1"/>
</dbReference>
<dbReference type="Gene3D" id="2.60.40.3140">
    <property type="match status" value="1"/>
</dbReference>
<dbReference type="SUPFAM" id="SSF54001">
    <property type="entry name" value="Cysteine proteinases"/>
    <property type="match status" value="1"/>
</dbReference>
<feature type="chain" id="PRO_5040889109" evidence="1">
    <location>
        <begin position="21"/>
        <end position="640"/>
    </location>
</feature>
<reference evidence="3" key="1">
    <citation type="submission" date="2022-11" db="EMBL/GenBank/DDBJ databases">
        <title>Salinimicrobium profundisediminis sp. nov., isolated from deep-sea sediment of the Mariana Trench.</title>
        <authorList>
            <person name="Fu H."/>
        </authorList>
    </citation>
    <scope>NUCLEOTIDE SEQUENCE</scope>
    <source>
        <strain evidence="3">MT39</strain>
    </source>
</reference>
<dbReference type="InterPro" id="IPR038765">
    <property type="entry name" value="Papain-like_cys_pep_sf"/>
</dbReference>
<evidence type="ECO:0000256" key="1">
    <source>
        <dbReference type="SAM" id="SignalP"/>
    </source>
</evidence>
<dbReference type="EMBL" id="JAPJDA010000010">
    <property type="protein sequence ID" value="MCX2838034.1"/>
    <property type="molecule type" value="Genomic_DNA"/>
</dbReference>
<sequence length="640" mass="72932">MLRLYFLLFLLLLPSSAVFAQSSPYSIDLIDVVLKEDAHAVVREQVLSISINSVDKMSMNTRKVITIFNEKGDRFAFAGDFYSNNIKIKEQSLLIYDKHGSEIKKFKSKHFTDRSATSSGTLYSDTRVSYADYTPNEYPYTIVYESEVETNSTIFLPDWNPVRGFNVSVEKSSYLVSIPENISYRIQERNLDSLEILKENSGVAITYTLSNFPAYKYEPLSPPLEDFTPGLQVALNEFALVGVKGSGATWEEFGKWQYDNLLAGRNKLPASTIDKISKLTAGAKDDVEKARIIYDYVQQNSRYISVQLGIGGWEPISAEEVDKVKYGDCKGLTNYTKALLDSQNITSYYAVVYSGEEKKDIDPEFVSIQGDHVILNVPRENEEDIWLECTSQTLPFNYLGDFTDDRHVLLVKPEGGEIVRTKTYSPSENVQETVVKITLEEDGTYKAAFERKSRGISYGNIYRITSSTEKDQVLFYKKNWGHLKGLDLEKPDFINDREKQEFTEVIRFSGEKYPSKVADRLLMPLNFLTVDTYSISDRDDRKLPIKIGRGTTAKDRFEFELPENFESEAIPEAVKLDSKFGSFSFDAKLTEIEGKKIICVERSYTLNEDTWPADALQEFRDFMYSIHALGNQKAVLVRSN</sequence>
<feature type="signal peptide" evidence="1">
    <location>
        <begin position="1"/>
        <end position="20"/>
    </location>
</feature>
<proteinExistence type="predicted"/>
<dbReference type="Gene3D" id="3.10.620.30">
    <property type="match status" value="1"/>
</dbReference>
<evidence type="ECO:0000313" key="4">
    <source>
        <dbReference type="Proteomes" id="UP001148482"/>
    </source>
</evidence>
<keyword evidence="4" id="KW-1185">Reference proteome</keyword>
<dbReference type="Gene3D" id="2.60.120.1130">
    <property type="match status" value="1"/>
</dbReference>
<evidence type="ECO:0000313" key="3">
    <source>
        <dbReference type="EMBL" id="MCX2838034.1"/>
    </source>
</evidence>
<gene>
    <name evidence="3" type="ORF">OQ279_07685</name>
</gene>
<dbReference type="Proteomes" id="UP001148482">
    <property type="component" value="Unassembled WGS sequence"/>
</dbReference>
<feature type="domain" description="DUF3857" evidence="2">
    <location>
        <begin position="57"/>
        <end position="213"/>
    </location>
</feature>
<dbReference type="InterPro" id="IPR024618">
    <property type="entry name" value="DUF3857"/>
</dbReference>
<dbReference type="AlphaFoldDB" id="A0A9X3CWM2"/>
<keyword evidence="1" id="KW-0732">Signal</keyword>
<evidence type="ECO:0000259" key="2">
    <source>
        <dbReference type="Pfam" id="PF12969"/>
    </source>
</evidence>
<comment type="caution">
    <text evidence="3">The sequence shown here is derived from an EMBL/GenBank/DDBJ whole genome shotgun (WGS) entry which is preliminary data.</text>
</comment>
<name>A0A9X3CWM2_9FLAO</name>
<organism evidence="3 4">
    <name type="scientific">Salinimicrobium profundisediminis</name>
    <dbReference type="NCBI Taxonomy" id="2994553"/>
    <lineage>
        <taxon>Bacteria</taxon>
        <taxon>Pseudomonadati</taxon>
        <taxon>Bacteroidota</taxon>
        <taxon>Flavobacteriia</taxon>
        <taxon>Flavobacteriales</taxon>
        <taxon>Flavobacteriaceae</taxon>
        <taxon>Salinimicrobium</taxon>
    </lineage>
</organism>